<dbReference type="GO" id="GO:0080019">
    <property type="term" value="F:alcohol-forming very long-chain fatty acyl-CoA reductase activity"/>
    <property type="evidence" value="ECO:0007669"/>
    <property type="project" value="InterPro"/>
</dbReference>
<evidence type="ECO:0000256" key="8">
    <source>
        <dbReference type="ARBA" id="ARBA00023136"/>
    </source>
</evidence>
<comment type="similarity">
    <text evidence="2 10">Belongs to the fatty acyl-CoA reductase family.</text>
</comment>
<dbReference type="EC" id="1.2.1.84" evidence="10"/>
<comment type="subcellular location">
    <subcellularLocation>
        <location evidence="1">Membrane</location>
        <topology evidence="1">Multi-pass membrane protein</topology>
    </subcellularLocation>
</comment>
<organism evidence="13 14">
    <name type="scientific">Rhynocoris fuscipes</name>
    <dbReference type="NCBI Taxonomy" id="488301"/>
    <lineage>
        <taxon>Eukaryota</taxon>
        <taxon>Metazoa</taxon>
        <taxon>Ecdysozoa</taxon>
        <taxon>Arthropoda</taxon>
        <taxon>Hexapoda</taxon>
        <taxon>Insecta</taxon>
        <taxon>Pterygota</taxon>
        <taxon>Neoptera</taxon>
        <taxon>Paraneoptera</taxon>
        <taxon>Hemiptera</taxon>
        <taxon>Heteroptera</taxon>
        <taxon>Panheteroptera</taxon>
        <taxon>Cimicomorpha</taxon>
        <taxon>Reduviidae</taxon>
        <taxon>Harpactorinae</taxon>
        <taxon>Harpactorini</taxon>
        <taxon>Rhynocoris</taxon>
    </lineage>
</organism>
<sequence>MTVTNSEIISFYNGQNIFLTGATGFVGKLVIDQLLRKCDVNKVYLLIRPKKGLEPKQRTEKLFQDIIYERLRNEKPDFIEKVEILDGDLSQDNLGLSEENYLKIIEKTNIVIHGGATVRFDEIMRKATAINVKGTLTIVNLCHKIKHLKAFVYISTAFSNCVHREIKEEFYDPPIACDELMKVVKCNTDEELETLTPKLLGKWPNSYAFSKAIAEDVINKYAKGLPASVFRPAIIIGTDNEPIPGWIDNVYGPTGILAGTAAGIIRVIKANPEATACIVPADMVAAAIVAAVYKTSLMGPSNEITIYNYVTEPENPLTWHDYMHNCTKIGDEMPVQQSVWRHSCSLEPNPFLFTFYSFLLHYLPALLIDLTFLILGKKQRALKAVDKVSKFMKVLSYFSMKSWKFSNNNLRALWIGLNSTDKELFQFDMKTIDWSEYFKKAIPGIRLYIFKEAEDTIPDAIKRMERQQLIQTVLTRFVYCITACLMWKLTCSFLAINQLSAI</sequence>
<dbReference type="InterPro" id="IPR036291">
    <property type="entry name" value="NAD(P)-bd_dom_sf"/>
</dbReference>
<feature type="domain" description="Thioester reductase (TE)" evidence="12">
    <location>
        <begin position="19"/>
        <end position="288"/>
    </location>
</feature>
<evidence type="ECO:0000259" key="12">
    <source>
        <dbReference type="Pfam" id="PF07993"/>
    </source>
</evidence>
<feature type="transmembrane region" description="Helical" evidence="10">
    <location>
        <begin position="473"/>
        <end position="496"/>
    </location>
</feature>
<evidence type="ECO:0000256" key="9">
    <source>
        <dbReference type="ARBA" id="ARBA00052530"/>
    </source>
</evidence>
<evidence type="ECO:0000256" key="7">
    <source>
        <dbReference type="ARBA" id="ARBA00023098"/>
    </source>
</evidence>
<dbReference type="PANTHER" id="PTHR11011">
    <property type="entry name" value="MALE STERILITY PROTEIN 2-RELATED"/>
    <property type="match status" value="1"/>
</dbReference>
<evidence type="ECO:0000256" key="6">
    <source>
        <dbReference type="ARBA" id="ARBA00022989"/>
    </source>
</evidence>
<dbReference type="Gene3D" id="3.40.50.720">
    <property type="entry name" value="NAD(P)-binding Rossmann-like Domain"/>
    <property type="match status" value="1"/>
</dbReference>
<comment type="caution">
    <text evidence="13">The sequence shown here is derived from an EMBL/GenBank/DDBJ whole genome shotgun (WGS) entry which is preliminary data.</text>
</comment>
<feature type="transmembrane region" description="Helical" evidence="10">
    <location>
        <begin position="351"/>
        <end position="375"/>
    </location>
</feature>
<evidence type="ECO:0000313" key="14">
    <source>
        <dbReference type="Proteomes" id="UP001461498"/>
    </source>
</evidence>
<evidence type="ECO:0000313" key="13">
    <source>
        <dbReference type="EMBL" id="KAK9504081.1"/>
    </source>
</evidence>
<comment type="catalytic activity">
    <reaction evidence="9 10">
        <text>a long-chain fatty acyl-CoA + 2 NADPH + 2 H(+) = a long-chain primary fatty alcohol + 2 NADP(+) + CoA</text>
        <dbReference type="Rhea" id="RHEA:52716"/>
        <dbReference type="ChEBI" id="CHEBI:15378"/>
        <dbReference type="ChEBI" id="CHEBI:57287"/>
        <dbReference type="ChEBI" id="CHEBI:57783"/>
        <dbReference type="ChEBI" id="CHEBI:58349"/>
        <dbReference type="ChEBI" id="CHEBI:77396"/>
        <dbReference type="ChEBI" id="CHEBI:83139"/>
        <dbReference type="EC" id="1.2.1.84"/>
    </reaction>
</comment>
<dbReference type="InterPro" id="IPR033640">
    <property type="entry name" value="FAR_C"/>
</dbReference>
<protein>
    <recommendedName>
        <fullName evidence="10">Fatty acyl-CoA reductase</fullName>
        <ecNumber evidence="10">1.2.1.84</ecNumber>
    </recommendedName>
</protein>
<dbReference type="Pfam" id="PF03015">
    <property type="entry name" value="Sterile"/>
    <property type="match status" value="1"/>
</dbReference>
<keyword evidence="4 10" id="KW-0812">Transmembrane</keyword>
<comment type="function">
    <text evidence="10">Catalyzes the reduction of fatty acyl-CoA to fatty alcohols.</text>
</comment>
<keyword evidence="6 10" id="KW-1133">Transmembrane helix</keyword>
<keyword evidence="8 10" id="KW-0472">Membrane</keyword>
<dbReference type="FunFam" id="3.40.50.720:FF:000143">
    <property type="entry name" value="Fatty acyl-CoA reductase"/>
    <property type="match status" value="1"/>
</dbReference>
<keyword evidence="10" id="KW-0560">Oxidoreductase</keyword>
<dbReference type="GO" id="GO:0005777">
    <property type="term" value="C:peroxisome"/>
    <property type="evidence" value="ECO:0007669"/>
    <property type="project" value="TreeGrafter"/>
</dbReference>
<evidence type="ECO:0000259" key="11">
    <source>
        <dbReference type="Pfam" id="PF03015"/>
    </source>
</evidence>
<evidence type="ECO:0000256" key="5">
    <source>
        <dbReference type="ARBA" id="ARBA00022857"/>
    </source>
</evidence>
<dbReference type="GO" id="GO:0102965">
    <property type="term" value="F:alcohol-forming long-chain fatty acyl-CoA reductase activity"/>
    <property type="evidence" value="ECO:0007669"/>
    <property type="project" value="UniProtKB-EC"/>
</dbReference>
<keyword evidence="7 10" id="KW-0443">Lipid metabolism</keyword>
<dbReference type="Pfam" id="PF07993">
    <property type="entry name" value="NAD_binding_4"/>
    <property type="match status" value="1"/>
</dbReference>
<feature type="domain" description="Fatty acyl-CoA reductase C-terminal" evidence="11">
    <location>
        <begin position="360"/>
        <end position="452"/>
    </location>
</feature>
<dbReference type="InterPro" id="IPR013120">
    <property type="entry name" value="FAR_NAD-bd"/>
</dbReference>
<dbReference type="EMBL" id="JAPXFL010000007">
    <property type="protein sequence ID" value="KAK9504081.1"/>
    <property type="molecule type" value="Genomic_DNA"/>
</dbReference>
<evidence type="ECO:0000256" key="3">
    <source>
        <dbReference type="ARBA" id="ARBA00022516"/>
    </source>
</evidence>
<reference evidence="13 14" key="1">
    <citation type="submission" date="2022-12" db="EMBL/GenBank/DDBJ databases">
        <title>Chromosome-level genome assembly of true bugs.</title>
        <authorList>
            <person name="Ma L."/>
            <person name="Li H."/>
        </authorList>
    </citation>
    <scope>NUCLEOTIDE SEQUENCE [LARGE SCALE GENOMIC DNA]</scope>
    <source>
        <strain evidence="13">Lab_2022b</strain>
    </source>
</reference>
<keyword evidence="14" id="KW-1185">Reference proteome</keyword>
<gene>
    <name evidence="13" type="ORF">O3M35_010503</name>
</gene>
<proteinExistence type="inferred from homology"/>
<dbReference type="GO" id="GO:0035336">
    <property type="term" value="P:long-chain fatty-acyl-CoA metabolic process"/>
    <property type="evidence" value="ECO:0007669"/>
    <property type="project" value="TreeGrafter"/>
</dbReference>
<evidence type="ECO:0000256" key="1">
    <source>
        <dbReference type="ARBA" id="ARBA00004141"/>
    </source>
</evidence>
<dbReference type="GO" id="GO:0016020">
    <property type="term" value="C:membrane"/>
    <property type="evidence" value="ECO:0007669"/>
    <property type="project" value="UniProtKB-SubCell"/>
</dbReference>
<dbReference type="CDD" id="cd09071">
    <property type="entry name" value="FAR_C"/>
    <property type="match status" value="1"/>
</dbReference>
<dbReference type="SUPFAM" id="SSF51735">
    <property type="entry name" value="NAD(P)-binding Rossmann-fold domains"/>
    <property type="match status" value="1"/>
</dbReference>
<evidence type="ECO:0000256" key="4">
    <source>
        <dbReference type="ARBA" id="ARBA00022692"/>
    </source>
</evidence>
<keyword evidence="3 10" id="KW-0444">Lipid biosynthesis</keyword>
<name>A0AAW1CZ43_9HEMI</name>
<dbReference type="PANTHER" id="PTHR11011:SF60">
    <property type="entry name" value="FATTY ACYL-COA REDUCTASE-RELATED"/>
    <property type="match status" value="1"/>
</dbReference>
<accession>A0AAW1CZ43</accession>
<evidence type="ECO:0000256" key="2">
    <source>
        <dbReference type="ARBA" id="ARBA00005928"/>
    </source>
</evidence>
<dbReference type="AlphaFoldDB" id="A0AAW1CZ43"/>
<dbReference type="InterPro" id="IPR026055">
    <property type="entry name" value="FAR"/>
</dbReference>
<keyword evidence="5 10" id="KW-0521">NADP</keyword>
<dbReference type="CDD" id="cd05236">
    <property type="entry name" value="FAR-N_SDR_e"/>
    <property type="match status" value="1"/>
</dbReference>
<evidence type="ECO:0000256" key="10">
    <source>
        <dbReference type="RuleBase" id="RU363097"/>
    </source>
</evidence>
<dbReference type="Proteomes" id="UP001461498">
    <property type="component" value="Unassembled WGS sequence"/>
</dbReference>